<proteinExistence type="predicted"/>
<evidence type="ECO:0000313" key="1">
    <source>
        <dbReference type="EMBL" id="KAK1792552.1"/>
    </source>
</evidence>
<gene>
    <name evidence="1" type="ORF">P4O66_012491</name>
</gene>
<name>A0AAD8Z421_9TELE</name>
<protein>
    <submittedName>
        <fullName evidence="1">Uncharacterized protein</fullName>
    </submittedName>
</protein>
<reference evidence="1" key="1">
    <citation type="submission" date="2023-03" db="EMBL/GenBank/DDBJ databases">
        <title>Electrophorus voltai genome.</title>
        <authorList>
            <person name="Bian C."/>
        </authorList>
    </citation>
    <scope>NUCLEOTIDE SEQUENCE</scope>
    <source>
        <strain evidence="1">CB-2022</strain>
        <tissue evidence="1">Muscle</tissue>
    </source>
</reference>
<keyword evidence="2" id="KW-1185">Reference proteome</keyword>
<accession>A0AAD8Z421</accession>
<dbReference type="EMBL" id="JAROKS010000019">
    <property type="protein sequence ID" value="KAK1792552.1"/>
    <property type="molecule type" value="Genomic_DNA"/>
</dbReference>
<organism evidence="1 2">
    <name type="scientific">Electrophorus voltai</name>
    <dbReference type="NCBI Taxonomy" id="2609070"/>
    <lineage>
        <taxon>Eukaryota</taxon>
        <taxon>Metazoa</taxon>
        <taxon>Chordata</taxon>
        <taxon>Craniata</taxon>
        <taxon>Vertebrata</taxon>
        <taxon>Euteleostomi</taxon>
        <taxon>Actinopterygii</taxon>
        <taxon>Neopterygii</taxon>
        <taxon>Teleostei</taxon>
        <taxon>Ostariophysi</taxon>
        <taxon>Gymnotiformes</taxon>
        <taxon>Gymnotoidei</taxon>
        <taxon>Gymnotidae</taxon>
        <taxon>Electrophorus</taxon>
    </lineage>
</organism>
<dbReference type="Proteomes" id="UP001239994">
    <property type="component" value="Unassembled WGS sequence"/>
</dbReference>
<comment type="caution">
    <text evidence="1">The sequence shown here is derived from an EMBL/GenBank/DDBJ whole genome shotgun (WGS) entry which is preliminary data.</text>
</comment>
<evidence type="ECO:0000313" key="2">
    <source>
        <dbReference type="Proteomes" id="UP001239994"/>
    </source>
</evidence>
<dbReference type="AlphaFoldDB" id="A0AAD8Z421"/>
<sequence>MPDVKYKNPTVAFFLSHDGKQSQKMRGFELMSKLAIQGGNSIKQYDANKPKCWGFKVLVSTHSNAIAHNFED</sequence>